<dbReference type="Pfam" id="PF13744">
    <property type="entry name" value="HTH_37"/>
    <property type="match status" value="1"/>
</dbReference>
<evidence type="ECO:0000313" key="3">
    <source>
        <dbReference type="Proteomes" id="UP001222770"/>
    </source>
</evidence>
<reference evidence="2 3" key="1">
    <citation type="submission" date="2023-03" db="EMBL/GenBank/DDBJ databases">
        <title>Novosphingobium cyanobacteriorum sp. nov., isolated from a eutrophic reservoir during the Microcystis bloom period.</title>
        <authorList>
            <person name="Kang M."/>
            <person name="Le V."/>
            <person name="Ko S.-R."/>
            <person name="Lee S.-A."/>
            <person name="Ahn C.-Y."/>
        </authorList>
    </citation>
    <scope>NUCLEOTIDE SEQUENCE [LARGE SCALE GENOMIC DNA]</scope>
    <source>
        <strain evidence="2 3">HBC54</strain>
    </source>
</reference>
<evidence type="ECO:0000259" key="1">
    <source>
        <dbReference type="PROSITE" id="PS50943"/>
    </source>
</evidence>
<accession>A0ABT6CH23</accession>
<dbReference type="InterPro" id="IPR010982">
    <property type="entry name" value="Lambda_DNA-bd_dom_sf"/>
</dbReference>
<dbReference type="SUPFAM" id="SSF47413">
    <property type="entry name" value="lambda repressor-like DNA-binding domains"/>
    <property type="match status" value="1"/>
</dbReference>
<dbReference type="RefSeq" id="WP_277275792.1">
    <property type="nucleotide sequence ID" value="NZ_JAROCY010000004.1"/>
</dbReference>
<gene>
    <name evidence="2" type="ORF">POM99_05155</name>
</gene>
<dbReference type="InterPro" id="IPR039554">
    <property type="entry name" value="HigA2-like_HTH"/>
</dbReference>
<dbReference type="CDD" id="cd00093">
    <property type="entry name" value="HTH_XRE"/>
    <property type="match status" value="1"/>
</dbReference>
<dbReference type="PROSITE" id="PS50943">
    <property type="entry name" value="HTH_CROC1"/>
    <property type="match status" value="1"/>
</dbReference>
<protein>
    <submittedName>
        <fullName evidence="2">XRE family transcriptional regulator</fullName>
    </submittedName>
</protein>
<evidence type="ECO:0000313" key="2">
    <source>
        <dbReference type="EMBL" id="MDF8332583.1"/>
    </source>
</evidence>
<proteinExistence type="predicted"/>
<comment type="caution">
    <text evidence="2">The sequence shown here is derived from an EMBL/GenBank/DDBJ whole genome shotgun (WGS) entry which is preliminary data.</text>
</comment>
<keyword evidence="3" id="KW-1185">Reference proteome</keyword>
<dbReference type="Proteomes" id="UP001222770">
    <property type="component" value="Unassembled WGS sequence"/>
</dbReference>
<dbReference type="EMBL" id="JAROCY010000004">
    <property type="protein sequence ID" value="MDF8332583.1"/>
    <property type="molecule type" value="Genomic_DNA"/>
</dbReference>
<feature type="domain" description="HTH cro/C1-type" evidence="1">
    <location>
        <begin position="43"/>
        <end position="73"/>
    </location>
</feature>
<organism evidence="2 3">
    <name type="scientific">Novosphingobium cyanobacteriorum</name>
    <dbReference type="NCBI Taxonomy" id="3024215"/>
    <lineage>
        <taxon>Bacteria</taxon>
        <taxon>Pseudomonadati</taxon>
        <taxon>Pseudomonadota</taxon>
        <taxon>Alphaproteobacteria</taxon>
        <taxon>Sphingomonadales</taxon>
        <taxon>Sphingomonadaceae</taxon>
        <taxon>Novosphingobium</taxon>
    </lineage>
</organism>
<dbReference type="InterPro" id="IPR001387">
    <property type="entry name" value="Cro/C1-type_HTH"/>
</dbReference>
<sequence length="120" mass="12889">MAQSEKPSVLGRTLDEVVTAMPADAQARIAERTAQLQAEVEGLKALRKLAQRSQEQIAQSLGIKQPAVVKMERQADLYLSTLRRFVEAAGGTLELRVELPGTGAFTLTGVGEIDTAKQVA</sequence>
<dbReference type="Gene3D" id="1.10.260.40">
    <property type="entry name" value="lambda repressor-like DNA-binding domains"/>
    <property type="match status" value="1"/>
</dbReference>
<name>A0ABT6CH23_9SPHN</name>